<name>A0AAD7LVE1_QUISA</name>
<evidence type="ECO:0000313" key="1">
    <source>
        <dbReference type="EMBL" id="KAJ7965046.1"/>
    </source>
</evidence>
<dbReference type="Proteomes" id="UP001163823">
    <property type="component" value="Chromosome 6"/>
</dbReference>
<dbReference type="AlphaFoldDB" id="A0AAD7LVE1"/>
<proteinExistence type="predicted"/>
<comment type="caution">
    <text evidence="1">The sequence shown here is derived from an EMBL/GenBank/DDBJ whole genome shotgun (WGS) entry which is preliminary data.</text>
</comment>
<dbReference type="PANTHER" id="PTHR33318:SF7">
    <property type="entry name" value="PROTEIN JASON"/>
    <property type="match status" value="1"/>
</dbReference>
<dbReference type="EMBL" id="JARAOO010000006">
    <property type="protein sequence ID" value="KAJ7965046.1"/>
    <property type="molecule type" value="Genomic_DNA"/>
</dbReference>
<protein>
    <submittedName>
        <fullName evidence="1">Protein JASON</fullName>
    </submittedName>
</protein>
<organism evidence="1 2">
    <name type="scientific">Quillaja saponaria</name>
    <name type="common">Soap bark tree</name>
    <dbReference type="NCBI Taxonomy" id="32244"/>
    <lineage>
        <taxon>Eukaryota</taxon>
        <taxon>Viridiplantae</taxon>
        <taxon>Streptophyta</taxon>
        <taxon>Embryophyta</taxon>
        <taxon>Tracheophyta</taxon>
        <taxon>Spermatophyta</taxon>
        <taxon>Magnoliopsida</taxon>
        <taxon>eudicotyledons</taxon>
        <taxon>Gunneridae</taxon>
        <taxon>Pentapetalae</taxon>
        <taxon>rosids</taxon>
        <taxon>fabids</taxon>
        <taxon>Fabales</taxon>
        <taxon>Quillajaceae</taxon>
        <taxon>Quillaja</taxon>
    </lineage>
</organism>
<keyword evidence="2" id="KW-1185">Reference proteome</keyword>
<dbReference type="InterPro" id="IPR039300">
    <property type="entry name" value="JASON"/>
</dbReference>
<accession>A0AAD7LVE1</accession>
<dbReference type="PANTHER" id="PTHR33318">
    <property type="entry name" value="ASPARTYL/GLUTAMYL-TRNA(ASN/GLN) AMIDOTRANSFERASE SUBUNIT"/>
    <property type="match status" value="1"/>
</dbReference>
<gene>
    <name evidence="1" type="ORF">O6P43_014760</name>
</gene>
<evidence type="ECO:0000313" key="2">
    <source>
        <dbReference type="Proteomes" id="UP001163823"/>
    </source>
</evidence>
<sequence>MICSLLNRELGFLCRFVLRFLDRSISRAMGCFFSCFRIRDHRRLPSTHLVFESCRSKTSEAVISPNRLSSLFLTEEVEQSPCKDWKNPFSGTPENDKELKKEAKFLKACGTLMDTPVEIRKASAKLKVSPPHMRSGEQHQVLQNTPNSCLSNAWNIGEISVGSTDESGMGSVNTAVRNYATLTEKNGNLLSPWQSTTDFQGRKKSVHFECDILSSSGSSLSETFSRNMRTSELPYNQSACKPLHHPTPLKLSDEMQTPGTVFPAPLENLPNVKPRVRSQYVYSGLNPVENVSHWKLLEEDGFSSEQYSGGLRYSTEHRENAAPKSELRLKETLNERYSKVEASLSAWLKPLPSNPEENNDKSGLVSGKDAHFCRTPGDRPIIGIVAAHWNEDEPSRISPRWWDGKGIPNSTNKYKEDQKVSWHATPFEERLEKALSEETYISQRKDVFGKLIAFDENEENDTALSQFQSSTHAKSVVSF</sequence>
<dbReference type="KEGG" id="qsa:O6P43_014760"/>
<reference evidence="1" key="1">
    <citation type="journal article" date="2023" name="Science">
        <title>Elucidation of the pathway for biosynthesis of saponin adjuvants from the soapbark tree.</title>
        <authorList>
            <person name="Reed J."/>
            <person name="Orme A."/>
            <person name="El-Demerdash A."/>
            <person name="Owen C."/>
            <person name="Martin L.B.B."/>
            <person name="Misra R.C."/>
            <person name="Kikuchi S."/>
            <person name="Rejzek M."/>
            <person name="Martin A.C."/>
            <person name="Harkess A."/>
            <person name="Leebens-Mack J."/>
            <person name="Louveau T."/>
            <person name="Stephenson M.J."/>
            <person name="Osbourn A."/>
        </authorList>
    </citation>
    <scope>NUCLEOTIDE SEQUENCE</scope>
    <source>
        <strain evidence="1">S10</strain>
    </source>
</reference>
<dbReference type="GO" id="GO:0007142">
    <property type="term" value="P:male meiosis II"/>
    <property type="evidence" value="ECO:0007669"/>
    <property type="project" value="InterPro"/>
</dbReference>